<dbReference type="Proteomes" id="UP000262582">
    <property type="component" value="Chromosome"/>
</dbReference>
<gene>
    <name evidence="1" type="ORF">AELL_1833</name>
    <name evidence="2" type="ORF">CP962_09380</name>
</gene>
<evidence type="ECO:0000313" key="2">
    <source>
        <dbReference type="EMBL" id="RXI29867.1"/>
    </source>
</evidence>
<evidence type="ECO:0000313" key="4">
    <source>
        <dbReference type="Proteomes" id="UP000290588"/>
    </source>
</evidence>
<dbReference type="EMBL" id="CP032097">
    <property type="protein sequence ID" value="AXX95486.1"/>
    <property type="molecule type" value="Genomic_DNA"/>
</dbReference>
<evidence type="ECO:0000313" key="1">
    <source>
        <dbReference type="EMBL" id="AXX95486.1"/>
    </source>
</evidence>
<evidence type="ECO:0000313" key="3">
    <source>
        <dbReference type="Proteomes" id="UP000262582"/>
    </source>
</evidence>
<sequence length="98" mass="11771">MEYINALLLSAIFTFLFISFKRKNSSVLKPKVVKKDELIESYKLELQDILKEYEDNKELQMQERIKFLKRVNYELSMNIFFDENEAKELLQELSKLGK</sequence>
<reference evidence="1 3" key="2">
    <citation type="submission" date="2018-08" db="EMBL/GenBank/DDBJ databases">
        <title>Complete genome of the Arcobacter ellisii type strain LMG 26155.</title>
        <authorList>
            <person name="Miller W.G."/>
            <person name="Yee E."/>
            <person name="Bono J.L."/>
        </authorList>
    </citation>
    <scope>NUCLEOTIDE SEQUENCE [LARGE SCALE GENOMIC DNA]</scope>
    <source>
        <strain evidence="1 3">LMG 26155</strain>
    </source>
</reference>
<accession>A0A347U9F8</accession>
<proteinExistence type="predicted"/>
<reference evidence="2 4" key="1">
    <citation type="submission" date="2017-09" db="EMBL/GenBank/DDBJ databases">
        <title>Genomics of the genus Arcobacter.</title>
        <authorList>
            <person name="Perez-Cataluna A."/>
            <person name="Figueras M.J."/>
            <person name="Salas-Masso N."/>
        </authorList>
    </citation>
    <scope>NUCLEOTIDE SEQUENCE [LARGE SCALE GENOMIC DNA]</scope>
    <source>
        <strain evidence="2 4">CECT 7837</strain>
    </source>
</reference>
<dbReference type="KEGG" id="aell:AELL_1833"/>
<protein>
    <submittedName>
        <fullName evidence="2">Uncharacterized protein</fullName>
    </submittedName>
</protein>
<dbReference type="Proteomes" id="UP000290588">
    <property type="component" value="Unassembled WGS sequence"/>
</dbReference>
<dbReference type="RefSeq" id="WP_118917648.1">
    <property type="nucleotide sequence ID" value="NZ_CP032097.1"/>
</dbReference>
<name>A0A347U9F8_9BACT</name>
<dbReference type="OrthoDB" id="5348215at2"/>
<dbReference type="EMBL" id="NXIG01000009">
    <property type="protein sequence ID" value="RXI29867.1"/>
    <property type="molecule type" value="Genomic_DNA"/>
</dbReference>
<organism evidence="2 4">
    <name type="scientific">Arcobacter ellisii</name>
    <dbReference type="NCBI Taxonomy" id="913109"/>
    <lineage>
        <taxon>Bacteria</taxon>
        <taxon>Pseudomonadati</taxon>
        <taxon>Campylobacterota</taxon>
        <taxon>Epsilonproteobacteria</taxon>
        <taxon>Campylobacterales</taxon>
        <taxon>Arcobacteraceae</taxon>
        <taxon>Arcobacter</taxon>
    </lineage>
</organism>
<dbReference type="AlphaFoldDB" id="A0A347U9F8"/>
<keyword evidence="3" id="KW-1185">Reference proteome</keyword>